<dbReference type="Proteomes" id="UP001054821">
    <property type="component" value="Chromosome 7"/>
</dbReference>
<sequence>MGVLDAIFLSKACDIHVEAKMLCHVVRRWSAETNTFICLWGEFTPTLKDVANIFHLPICGCQDPLNVALTQDDKKKLEILWKGASTAPSTSLRFSIGYSISGMPTGMSCVMLPHLNHYGLGDSSSVIFLKIVCMSWCSLWPWQ</sequence>
<name>A0AAD4YPP6_PRUDU</name>
<evidence type="ECO:0000313" key="3">
    <source>
        <dbReference type="Proteomes" id="UP001054821"/>
    </source>
</evidence>
<dbReference type="PANTHER" id="PTHR46033:SF80">
    <property type="entry name" value="PROTEIN MAIN-LIKE 2-LIKE"/>
    <property type="match status" value="1"/>
</dbReference>
<dbReference type="InterPro" id="IPR044824">
    <property type="entry name" value="MAIN-like"/>
</dbReference>
<organism evidence="2 3">
    <name type="scientific">Prunus dulcis</name>
    <name type="common">Almond</name>
    <name type="synonym">Amygdalus dulcis</name>
    <dbReference type="NCBI Taxonomy" id="3755"/>
    <lineage>
        <taxon>Eukaryota</taxon>
        <taxon>Viridiplantae</taxon>
        <taxon>Streptophyta</taxon>
        <taxon>Embryophyta</taxon>
        <taxon>Tracheophyta</taxon>
        <taxon>Spermatophyta</taxon>
        <taxon>Magnoliopsida</taxon>
        <taxon>eudicotyledons</taxon>
        <taxon>Gunneridae</taxon>
        <taxon>Pentapetalae</taxon>
        <taxon>rosids</taxon>
        <taxon>fabids</taxon>
        <taxon>Rosales</taxon>
        <taxon>Rosaceae</taxon>
        <taxon>Amygdaloideae</taxon>
        <taxon>Amygdaleae</taxon>
        <taxon>Prunus</taxon>
    </lineage>
</organism>
<feature type="domain" description="Aminotransferase-like plant mobile" evidence="1">
    <location>
        <begin position="3"/>
        <end position="75"/>
    </location>
</feature>
<dbReference type="InterPro" id="IPR019557">
    <property type="entry name" value="AminoTfrase-like_pln_mobile"/>
</dbReference>
<comment type="caution">
    <text evidence="2">The sequence shown here is derived from an EMBL/GenBank/DDBJ whole genome shotgun (WGS) entry which is preliminary data.</text>
</comment>
<reference evidence="2 3" key="1">
    <citation type="journal article" date="2022" name="G3 (Bethesda)">
        <title>Whole-genome sequence and methylome profiling of the almond [Prunus dulcis (Mill.) D.A. Webb] cultivar 'Nonpareil'.</title>
        <authorList>
            <person name="D'Amico-Willman K.M."/>
            <person name="Ouma W.Z."/>
            <person name="Meulia T."/>
            <person name="Sideli G.M."/>
            <person name="Gradziel T.M."/>
            <person name="Fresnedo-Ramirez J."/>
        </authorList>
    </citation>
    <scope>NUCLEOTIDE SEQUENCE [LARGE SCALE GENOMIC DNA]</scope>
    <source>
        <strain evidence="2">Clone GOH B32 T37-40</strain>
    </source>
</reference>
<dbReference type="GO" id="GO:0010073">
    <property type="term" value="P:meristem maintenance"/>
    <property type="evidence" value="ECO:0007669"/>
    <property type="project" value="InterPro"/>
</dbReference>
<dbReference type="EMBL" id="JAJFAZ020000007">
    <property type="protein sequence ID" value="KAI5317016.1"/>
    <property type="molecule type" value="Genomic_DNA"/>
</dbReference>
<keyword evidence="3" id="KW-1185">Reference proteome</keyword>
<dbReference type="AlphaFoldDB" id="A0AAD4YPP6"/>
<proteinExistence type="predicted"/>
<accession>A0AAD4YPP6</accession>
<protein>
    <recommendedName>
        <fullName evidence="1">Aminotransferase-like plant mobile domain-containing protein</fullName>
    </recommendedName>
</protein>
<dbReference type="PANTHER" id="PTHR46033">
    <property type="entry name" value="PROTEIN MAIN-LIKE 2"/>
    <property type="match status" value="1"/>
</dbReference>
<gene>
    <name evidence="2" type="ORF">L3X38_036723</name>
</gene>
<evidence type="ECO:0000313" key="2">
    <source>
        <dbReference type="EMBL" id="KAI5317016.1"/>
    </source>
</evidence>
<evidence type="ECO:0000259" key="1">
    <source>
        <dbReference type="Pfam" id="PF10536"/>
    </source>
</evidence>
<dbReference type="Pfam" id="PF10536">
    <property type="entry name" value="PMD"/>
    <property type="match status" value="1"/>
</dbReference>